<dbReference type="SUPFAM" id="SSF52833">
    <property type="entry name" value="Thioredoxin-like"/>
    <property type="match status" value="1"/>
</dbReference>
<dbReference type="Pfam" id="PF17991">
    <property type="entry name" value="Thioredoxin_10"/>
    <property type="match status" value="1"/>
</dbReference>
<organism evidence="2 3">
    <name type="scientific">Noviherbaspirillum denitrificans</name>
    <dbReference type="NCBI Taxonomy" id="1968433"/>
    <lineage>
        <taxon>Bacteria</taxon>
        <taxon>Pseudomonadati</taxon>
        <taxon>Pseudomonadota</taxon>
        <taxon>Betaproteobacteria</taxon>
        <taxon>Burkholderiales</taxon>
        <taxon>Oxalobacteraceae</taxon>
        <taxon>Noviherbaspirillum</taxon>
    </lineage>
</organism>
<accession>A0A254T9R3</accession>
<proteinExistence type="predicted"/>
<comment type="caution">
    <text evidence="2">The sequence shown here is derived from an EMBL/GenBank/DDBJ whole genome shotgun (WGS) entry which is preliminary data.</text>
</comment>
<evidence type="ECO:0000313" key="2">
    <source>
        <dbReference type="EMBL" id="OWW19325.1"/>
    </source>
</evidence>
<reference evidence="2 3" key="1">
    <citation type="submission" date="2016-02" db="EMBL/GenBank/DDBJ databases">
        <authorList>
            <person name="Wen L."/>
            <person name="He K."/>
            <person name="Yang H."/>
        </authorList>
    </citation>
    <scope>NUCLEOTIDE SEQUENCE [LARGE SCALE GENOMIC DNA]</scope>
    <source>
        <strain evidence="2 3">TSA40</strain>
    </source>
</reference>
<dbReference type="Gene3D" id="3.40.30.10">
    <property type="entry name" value="Glutaredoxin"/>
    <property type="match status" value="1"/>
</dbReference>
<dbReference type="Gene3D" id="2.60.120.260">
    <property type="entry name" value="Galactose-binding domain-like"/>
    <property type="match status" value="1"/>
</dbReference>
<dbReference type="InterPro" id="IPR041017">
    <property type="entry name" value="Thioredoxin_10"/>
</dbReference>
<dbReference type="PANTHER" id="PTHR42852">
    <property type="entry name" value="THIOL:DISULFIDE INTERCHANGE PROTEIN DSBE"/>
    <property type="match status" value="1"/>
</dbReference>
<dbReference type="InterPro" id="IPR013766">
    <property type="entry name" value="Thioredoxin_domain"/>
</dbReference>
<evidence type="ECO:0000259" key="1">
    <source>
        <dbReference type="PROSITE" id="PS51352"/>
    </source>
</evidence>
<dbReference type="InterPro" id="IPR050553">
    <property type="entry name" value="Thioredoxin_ResA/DsbE_sf"/>
</dbReference>
<dbReference type="Pfam" id="PF08534">
    <property type="entry name" value="Redoxin"/>
    <property type="match status" value="1"/>
</dbReference>
<dbReference type="InterPro" id="IPR013740">
    <property type="entry name" value="Redoxin"/>
</dbReference>
<dbReference type="InterPro" id="IPR036249">
    <property type="entry name" value="Thioredoxin-like_sf"/>
</dbReference>
<keyword evidence="3" id="KW-1185">Reference proteome</keyword>
<dbReference type="PANTHER" id="PTHR42852:SF13">
    <property type="entry name" value="PROTEIN DIPZ"/>
    <property type="match status" value="1"/>
</dbReference>
<gene>
    <name evidence="2" type="ORF">AYR66_07230</name>
</gene>
<protein>
    <recommendedName>
        <fullName evidence="1">Thioredoxin domain-containing protein</fullName>
    </recommendedName>
</protein>
<evidence type="ECO:0000313" key="3">
    <source>
        <dbReference type="Proteomes" id="UP000197535"/>
    </source>
</evidence>
<dbReference type="GO" id="GO:0016491">
    <property type="term" value="F:oxidoreductase activity"/>
    <property type="evidence" value="ECO:0007669"/>
    <property type="project" value="InterPro"/>
</dbReference>
<dbReference type="PROSITE" id="PS51352">
    <property type="entry name" value="THIOREDOXIN_2"/>
    <property type="match status" value="1"/>
</dbReference>
<dbReference type="AlphaFoldDB" id="A0A254T9R3"/>
<name>A0A254T9R3_9BURK</name>
<dbReference type="EMBL" id="LSTO01000001">
    <property type="protein sequence ID" value="OWW19325.1"/>
    <property type="molecule type" value="Genomic_DNA"/>
</dbReference>
<feature type="domain" description="Thioredoxin" evidence="1">
    <location>
        <begin position="31"/>
        <end position="181"/>
    </location>
</feature>
<dbReference type="Proteomes" id="UP000197535">
    <property type="component" value="Unassembled WGS sequence"/>
</dbReference>
<sequence length="356" mass="38892">MLLGVAIVIAGAGFPYRGAHDAVAADIATNPAAASLYPQGSMPNLSGADTWLNSAPLTPAQLKGKVVLVDFWTYSCINCIRTIPYIRAWADKYRDSGLVVLGVHTPEFQFEQDLSNIHAAMDRFRIDFPVAVDSGYRIWQSFGNRAWPAVYLVDGGGNIRYRQFGEGSYESTERAIQALLREAGKNSFNTALVHPVATDEQMAPDVNQIRSGETYVGYAQATGFRSPESVRKNAEQAYTTGKLGLNDWGLIGNWTVHTDRATAGQPESGIAYRFSARDLHLVLGPGKSGNPVRIRVTVDGHAPGANHGADIDEQGYGVVTQTRLHQLVRQVGDVRELRFEVRFLEPGAEVYAFTFG</sequence>